<dbReference type="EMBL" id="KL198053">
    <property type="protein sequence ID" value="KDQ11960.1"/>
    <property type="molecule type" value="Genomic_DNA"/>
</dbReference>
<sequence>MPKFHILPKSVRFWWARRGATSWAERKWASAPQTHPQLVGKTTKRIQGVSYRKRSKFEGQRSMDEMLVAARESLLQGVRKRGGDALVEESWSYDEQMVNGKYNVVIRFAGIAVKSERRDPEEVLQGHLVAERSWHEGNTQVHRKQGTAVPVGKPWKRRMSFRRHRA</sequence>
<dbReference type="HOGENOM" id="CLU_1602422_0_0_1"/>
<reference evidence="2" key="1">
    <citation type="journal article" date="2014" name="Proc. Natl. Acad. Sci. U.S.A.">
        <title>Extensive sampling of basidiomycete genomes demonstrates inadequacy of the white-rot/brown-rot paradigm for wood decay fungi.</title>
        <authorList>
            <person name="Riley R."/>
            <person name="Salamov A.A."/>
            <person name="Brown D.W."/>
            <person name="Nagy L.G."/>
            <person name="Floudas D."/>
            <person name="Held B.W."/>
            <person name="Levasseur A."/>
            <person name="Lombard V."/>
            <person name="Morin E."/>
            <person name="Otillar R."/>
            <person name="Lindquist E.A."/>
            <person name="Sun H."/>
            <person name="LaButti K.M."/>
            <person name="Schmutz J."/>
            <person name="Jabbour D."/>
            <person name="Luo H."/>
            <person name="Baker S.E."/>
            <person name="Pisabarro A.G."/>
            <person name="Walton J.D."/>
            <person name="Blanchette R.A."/>
            <person name="Henrissat B."/>
            <person name="Martin F."/>
            <person name="Cullen D."/>
            <person name="Hibbett D.S."/>
            <person name="Grigoriev I.V."/>
        </authorList>
    </citation>
    <scope>NUCLEOTIDE SEQUENCE [LARGE SCALE GENOMIC DNA]</scope>
    <source>
        <strain evidence="2">FD-172 SS1</strain>
    </source>
</reference>
<organism evidence="1 2">
    <name type="scientific">Botryobasidium botryosum (strain FD-172 SS1)</name>
    <dbReference type="NCBI Taxonomy" id="930990"/>
    <lineage>
        <taxon>Eukaryota</taxon>
        <taxon>Fungi</taxon>
        <taxon>Dikarya</taxon>
        <taxon>Basidiomycota</taxon>
        <taxon>Agaricomycotina</taxon>
        <taxon>Agaricomycetes</taxon>
        <taxon>Cantharellales</taxon>
        <taxon>Botryobasidiaceae</taxon>
        <taxon>Botryobasidium</taxon>
    </lineage>
</organism>
<dbReference type="InParanoid" id="A0A067MB91"/>
<evidence type="ECO:0000313" key="1">
    <source>
        <dbReference type="EMBL" id="KDQ11960.1"/>
    </source>
</evidence>
<dbReference type="Proteomes" id="UP000027195">
    <property type="component" value="Unassembled WGS sequence"/>
</dbReference>
<protein>
    <submittedName>
        <fullName evidence="1">Uncharacterized protein</fullName>
    </submittedName>
</protein>
<evidence type="ECO:0000313" key="2">
    <source>
        <dbReference type="Proteomes" id="UP000027195"/>
    </source>
</evidence>
<dbReference type="AlphaFoldDB" id="A0A067MB91"/>
<name>A0A067MB91_BOTB1</name>
<gene>
    <name evidence="1" type="ORF">BOTBODRAFT_57038</name>
</gene>
<keyword evidence="2" id="KW-1185">Reference proteome</keyword>
<accession>A0A067MB91</accession>
<proteinExistence type="predicted"/>